<evidence type="ECO:0000313" key="4">
    <source>
        <dbReference type="Proteomes" id="UP001385892"/>
    </source>
</evidence>
<keyword evidence="3" id="KW-0261">Viral envelope protein</keyword>
<dbReference type="Proteomes" id="UP001385892">
    <property type="component" value="Unassembled WGS sequence"/>
</dbReference>
<name>A0ABU8WGN9_9BURK</name>
<proteinExistence type="predicted"/>
<feature type="chain" id="PRO_5045648956" evidence="1">
    <location>
        <begin position="23"/>
        <end position="199"/>
    </location>
</feature>
<dbReference type="Pfam" id="PF04355">
    <property type="entry name" value="BamE"/>
    <property type="match status" value="1"/>
</dbReference>
<gene>
    <name evidence="3" type="ORF">WKW82_04720</name>
</gene>
<sequence>MLRRFALAAAIAIAAPVPVAYAQRPSTLQGPLITGFLCCNMFTYGVQMGDGNYREEGTSLLPVGTPTQVTGYERHFVYLNVGGKIQRLKNDYSRDVAMTPFAYRYVVNEDPRVRIAAFEPRVRDAIQAAQITEGMTREQVTMAVGWPIASENPRLEADVWRYWIDPWSEYQIAFNKAGKVKAVTATPAVLDRVMYSPPN</sequence>
<feature type="signal peptide" evidence="1">
    <location>
        <begin position="1"/>
        <end position="22"/>
    </location>
</feature>
<accession>A0ABU8WGN9</accession>
<evidence type="ECO:0000313" key="3">
    <source>
        <dbReference type="EMBL" id="MEJ8845933.1"/>
    </source>
</evidence>
<comment type="caution">
    <text evidence="3">The sequence shown here is derived from an EMBL/GenBank/DDBJ whole genome shotgun (WGS) entry which is preliminary data.</text>
</comment>
<keyword evidence="4" id="KW-1185">Reference proteome</keyword>
<evidence type="ECO:0000256" key="1">
    <source>
        <dbReference type="SAM" id="SignalP"/>
    </source>
</evidence>
<reference evidence="3 4" key="1">
    <citation type="submission" date="2024-03" db="EMBL/GenBank/DDBJ databases">
        <title>Novel species of the genus Variovorax.</title>
        <authorList>
            <person name="Liu Q."/>
            <person name="Xin Y.-H."/>
        </authorList>
    </citation>
    <scope>NUCLEOTIDE SEQUENCE [LARGE SCALE GENOMIC DNA]</scope>
    <source>
        <strain evidence="3 4">KACC 18900</strain>
    </source>
</reference>
<keyword evidence="1" id="KW-0732">Signal</keyword>
<dbReference type="EMBL" id="JBBKZT010000002">
    <property type="protein sequence ID" value="MEJ8845933.1"/>
    <property type="molecule type" value="Genomic_DNA"/>
</dbReference>
<dbReference type="InterPro" id="IPR007450">
    <property type="entry name" value="BamE_dom"/>
</dbReference>
<protein>
    <submittedName>
        <fullName evidence="3">Cell envelope protein SmpA</fullName>
    </submittedName>
</protein>
<evidence type="ECO:0000259" key="2">
    <source>
        <dbReference type="Pfam" id="PF04355"/>
    </source>
</evidence>
<organism evidence="3 4">
    <name type="scientific">Variovorax rhizosphaerae</name>
    <dbReference type="NCBI Taxonomy" id="1836200"/>
    <lineage>
        <taxon>Bacteria</taxon>
        <taxon>Pseudomonadati</taxon>
        <taxon>Pseudomonadota</taxon>
        <taxon>Betaproteobacteria</taxon>
        <taxon>Burkholderiales</taxon>
        <taxon>Comamonadaceae</taxon>
        <taxon>Variovorax</taxon>
    </lineage>
</organism>
<keyword evidence="3" id="KW-0946">Virion</keyword>
<dbReference type="RefSeq" id="WP_340341092.1">
    <property type="nucleotide sequence ID" value="NZ_JBBKZT010000002.1"/>
</dbReference>
<feature type="domain" description="Outer membrane protein assembly factor BamE" evidence="2">
    <location>
        <begin position="124"/>
        <end position="165"/>
    </location>
</feature>